<evidence type="ECO:0000256" key="6">
    <source>
        <dbReference type="ARBA" id="ARBA00022771"/>
    </source>
</evidence>
<dbReference type="AlphaFoldDB" id="A0A6S7JD83"/>
<dbReference type="InterPro" id="IPR039525">
    <property type="entry name" value="RNF126-like_zinc-ribbon"/>
</dbReference>
<protein>
    <recommendedName>
        <fullName evidence="3">RING-type E3 ubiquitin transferase</fullName>
        <ecNumber evidence="3">2.3.2.27</ecNumber>
    </recommendedName>
</protein>
<dbReference type="SUPFAM" id="SSF57850">
    <property type="entry name" value="RING/U-box"/>
    <property type="match status" value="1"/>
</dbReference>
<keyword evidence="4" id="KW-0808">Transferase</keyword>
<dbReference type="GO" id="GO:0008270">
    <property type="term" value="F:zinc ion binding"/>
    <property type="evidence" value="ECO:0007669"/>
    <property type="project" value="UniProtKB-KW"/>
</dbReference>
<keyword evidence="11" id="KW-1185">Reference proteome</keyword>
<evidence type="ECO:0000256" key="3">
    <source>
        <dbReference type="ARBA" id="ARBA00012483"/>
    </source>
</evidence>
<dbReference type="Gene3D" id="3.30.40.10">
    <property type="entry name" value="Zinc/RING finger domain, C3HC4 (zinc finger)"/>
    <property type="match status" value="1"/>
</dbReference>
<dbReference type="FunFam" id="3.30.40.10:FF:000069">
    <property type="entry name" value="E3 ubiquitin-protein ligase RNF115"/>
    <property type="match status" value="1"/>
</dbReference>
<evidence type="ECO:0000256" key="2">
    <source>
        <dbReference type="ARBA" id="ARBA00004906"/>
    </source>
</evidence>
<reference evidence="10" key="1">
    <citation type="submission" date="2020-04" db="EMBL/GenBank/DDBJ databases">
        <authorList>
            <person name="Alioto T."/>
            <person name="Alioto T."/>
            <person name="Gomez Garrido J."/>
        </authorList>
    </citation>
    <scope>NUCLEOTIDE SEQUENCE</scope>
    <source>
        <strain evidence="10">A484AB</strain>
    </source>
</reference>
<keyword evidence="6" id="KW-0863">Zinc-finger</keyword>
<dbReference type="PANTHER" id="PTHR15710">
    <property type="entry name" value="E3 UBIQUITIN-PROTEIN LIGASE PRAJA"/>
    <property type="match status" value="1"/>
</dbReference>
<evidence type="ECO:0000256" key="7">
    <source>
        <dbReference type="ARBA" id="ARBA00022786"/>
    </source>
</evidence>
<feature type="region of interest" description="Disordered" evidence="9">
    <location>
        <begin position="77"/>
        <end position="98"/>
    </location>
</feature>
<dbReference type="GO" id="GO:0005737">
    <property type="term" value="C:cytoplasm"/>
    <property type="evidence" value="ECO:0007669"/>
    <property type="project" value="TreeGrafter"/>
</dbReference>
<evidence type="ECO:0000256" key="1">
    <source>
        <dbReference type="ARBA" id="ARBA00000900"/>
    </source>
</evidence>
<evidence type="ECO:0000256" key="4">
    <source>
        <dbReference type="ARBA" id="ARBA00022679"/>
    </source>
</evidence>
<dbReference type="EC" id="2.3.2.27" evidence="3"/>
<evidence type="ECO:0000313" key="10">
    <source>
        <dbReference type="EMBL" id="CAB4030166.1"/>
    </source>
</evidence>
<dbReference type="GO" id="GO:0000209">
    <property type="term" value="P:protein polyubiquitination"/>
    <property type="evidence" value="ECO:0007669"/>
    <property type="project" value="UniProtKB-ARBA"/>
</dbReference>
<dbReference type="Proteomes" id="UP001152795">
    <property type="component" value="Unassembled WGS sequence"/>
</dbReference>
<keyword evidence="7" id="KW-0833">Ubl conjugation pathway</keyword>
<proteinExistence type="predicted"/>
<keyword evidence="8" id="KW-0862">Zinc</keyword>
<sequence length="234" mass="26303">MAAAVENSTSNQRYYCYQCDQNISPTIPEFTCPECHLGFIEELKNEEEMDLDESDGRSDPEHHFSLMMRNIEPGRNEIRIGRPGRRRRPHMRSRPGLISQDPVVGHFAALDQLLRLFGQDSGHTGMSGGESFSGNPGFLNLFHIHGNPGDYAWGGRGLDSIITRLLDQMEGSGPPPAEASQIESLPTVKISQEDVDMSLECPVCKEVFSLDEEVKKLPCKHYFHESCITPWLKK</sequence>
<evidence type="ECO:0000256" key="9">
    <source>
        <dbReference type="SAM" id="MobiDB-lite"/>
    </source>
</evidence>
<dbReference type="OrthoDB" id="8062037at2759"/>
<organism evidence="10 11">
    <name type="scientific">Paramuricea clavata</name>
    <name type="common">Red gorgonian</name>
    <name type="synonym">Violescent sea-whip</name>
    <dbReference type="NCBI Taxonomy" id="317549"/>
    <lineage>
        <taxon>Eukaryota</taxon>
        <taxon>Metazoa</taxon>
        <taxon>Cnidaria</taxon>
        <taxon>Anthozoa</taxon>
        <taxon>Octocorallia</taxon>
        <taxon>Malacalcyonacea</taxon>
        <taxon>Plexauridae</taxon>
        <taxon>Paramuricea</taxon>
    </lineage>
</organism>
<dbReference type="EMBL" id="CACRXK020016680">
    <property type="protein sequence ID" value="CAB4030166.1"/>
    <property type="molecule type" value="Genomic_DNA"/>
</dbReference>
<dbReference type="InterPro" id="IPR013083">
    <property type="entry name" value="Znf_RING/FYVE/PHD"/>
</dbReference>
<dbReference type="GO" id="GO:0016874">
    <property type="term" value="F:ligase activity"/>
    <property type="evidence" value="ECO:0007669"/>
    <property type="project" value="UniProtKB-KW"/>
</dbReference>
<dbReference type="Pfam" id="PF13639">
    <property type="entry name" value="zf-RING_2"/>
    <property type="match status" value="1"/>
</dbReference>
<keyword evidence="5" id="KW-0479">Metal-binding</keyword>
<dbReference type="InterPro" id="IPR001841">
    <property type="entry name" value="Znf_RING"/>
</dbReference>
<evidence type="ECO:0000256" key="5">
    <source>
        <dbReference type="ARBA" id="ARBA00022723"/>
    </source>
</evidence>
<evidence type="ECO:0000313" key="11">
    <source>
        <dbReference type="Proteomes" id="UP001152795"/>
    </source>
</evidence>
<keyword evidence="10" id="KW-0436">Ligase</keyword>
<dbReference type="PROSITE" id="PS50089">
    <property type="entry name" value="ZF_RING_2"/>
    <property type="match status" value="1"/>
</dbReference>
<dbReference type="PANTHER" id="PTHR15710:SF243">
    <property type="entry name" value="E3 UBIQUITIN-PROTEIN LIGASE PRAJA-2 ISOFORM X1"/>
    <property type="match status" value="1"/>
</dbReference>
<dbReference type="GO" id="GO:0061630">
    <property type="term" value="F:ubiquitin protein ligase activity"/>
    <property type="evidence" value="ECO:0007669"/>
    <property type="project" value="UniProtKB-EC"/>
</dbReference>
<comment type="catalytic activity">
    <reaction evidence="1">
        <text>S-ubiquitinyl-[E2 ubiquitin-conjugating enzyme]-L-cysteine + [acceptor protein]-L-lysine = [E2 ubiquitin-conjugating enzyme]-L-cysteine + N(6)-ubiquitinyl-[acceptor protein]-L-lysine.</text>
        <dbReference type="EC" id="2.3.2.27"/>
    </reaction>
</comment>
<evidence type="ECO:0000256" key="8">
    <source>
        <dbReference type="ARBA" id="ARBA00022833"/>
    </source>
</evidence>
<gene>
    <name evidence="10" type="ORF">PACLA_8A072494</name>
</gene>
<comment type="caution">
    <text evidence="10">The sequence shown here is derived from an EMBL/GenBank/DDBJ whole genome shotgun (WGS) entry which is preliminary data.</text>
</comment>
<feature type="compositionally biased region" description="Basic residues" evidence="9">
    <location>
        <begin position="82"/>
        <end position="93"/>
    </location>
</feature>
<dbReference type="Pfam" id="PF14369">
    <property type="entry name" value="Zn_ribbon_19"/>
    <property type="match status" value="1"/>
</dbReference>
<feature type="non-terminal residue" evidence="10">
    <location>
        <position position="234"/>
    </location>
</feature>
<accession>A0A6S7JD83</accession>
<name>A0A6S7JD83_PARCT</name>
<comment type="pathway">
    <text evidence="2">Protein modification; protein ubiquitination.</text>
</comment>